<gene>
    <name evidence="1" type="ORF">Lalb_Chr17g0337181</name>
</gene>
<dbReference type="EMBL" id="WOCE01000017">
    <property type="protein sequence ID" value="KAE9595295.1"/>
    <property type="molecule type" value="Genomic_DNA"/>
</dbReference>
<organism evidence="1 2">
    <name type="scientific">Lupinus albus</name>
    <name type="common">White lupine</name>
    <name type="synonym">Lupinus termis</name>
    <dbReference type="NCBI Taxonomy" id="3870"/>
    <lineage>
        <taxon>Eukaryota</taxon>
        <taxon>Viridiplantae</taxon>
        <taxon>Streptophyta</taxon>
        <taxon>Embryophyta</taxon>
        <taxon>Tracheophyta</taxon>
        <taxon>Spermatophyta</taxon>
        <taxon>Magnoliopsida</taxon>
        <taxon>eudicotyledons</taxon>
        <taxon>Gunneridae</taxon>
        <taxon>Pentapetalae</taxon>
        <taxon>rosids</taxon>
        <taxon>fabids</taxon>
        <taxon>Fabales</taxon>
        <taxon>Fabaceae</taxon>
        <taxon>Papilionoideae</taxon>
        <taxon>50 kb inversion clade</taxon>
        <taxon>genistoids sensu lato</taxon>
        <taxon>core genistoids</taxon>
        <taxon>Genisteae</taxon>
        <taxon>Lupinus</taxon>
    </lineage>
</organism>
<comment type="caution">
    <text evidence="1">The sequence shown here is derived from an EMBL/GenBank/DDBJ whole genome shotgun (WGS) entry which is preliminary data.</text>
</comment>
<dbReference type="AlphaFoldDB" id="A0A6A4NYF0"/>
<sequence length="49" mass="5789">MIFMNEHLSLSNENVYLNILMSKLLTIPSYQTLSWLEEIQASNLQSRHH</sequence>
<accession>A0A6A4NYF0</accession>
<name>A0A6A4NYF0_LUPAL</name>
<keyword evidence="2" id="KW-1185">Reference proteome</keyword>
<dbReference type="Proteomes" id="UP000447434">
    <property type="component" value="Chromosome 17"/>
</dbReference>
<evidence type="ECO:0000313" key="1">
    <source>
        <dbReference type="EMBL" id="KAE9595295.1"/>
    </source>
</evidence>
<reference evidence="2" key="1">
    <citation type="journal article" date="2020" name="Nat. Commun.">
        <title>Genome sequence of the cluster root forming white lupin.</title>
        <authorList>
            <person name="Hufnagel B."/>
            <person name="Marques A."/>
            <person name="Soriano A."/>
            <person name="Marques L."/>
            <person name="Divol F."/>
            <person name="Doumas P."/>
            <person name="Sallet E."/>
            <person name="Mancinotti D."/>
            <person name="Carrere S."/>
            <person name="Marande W."/>
            <person name="Arribat S."/>
            <person name="Keller J."/>
            <person name="Huneau C."/>
            <person name="Blein T."/>
            <person name="Aime D."/>
            <person name="Laguerre M."/>
            <person name="Taylor J."/>
            <person name="Schubert V."/>
            <person name="Nelson M."/>
            <person name="Geu-Flores F."/>
            <person name="Crespi M."/>
            <person name="Gallardo-Guerrero K."/>
            <person name="Delaux P.-M."/>
            <person name="Salse J."/>
            <person name="Berges H."/>
            <person name="Guyot R."/>
            <person name="Gouzy J."/>
            <person name="Peret B."/>
        </authorList>
    </citation>
    <scope>NUCLEOTIDE SEQUENCE [LARGE SCALE GENOMIC DNA]</scope>
    <source>
        <strain evidence="2">cv. Amiga</strain>
    </source>
</reference>
<protein>
    <submittedName>
        <fullName evidence="1">Uncharacterized protein</fullName>
    </submittedName>
</protein>
<proteinExistence type="predicted"/>
<evidence type="ECO:0000313" key="2">
    <source>
        <dbReference type="Proteomes" id="UP000447434"/>
    </source>
</evidence>